<feature type="domain" description="AMP-dependent synthetase/ligase" evidence="1">
    <location>
        <begin position="49"/>
        <end position="112"/>
    </location>
</feature>
<evidence type="ECO:0000259" key="1">
    <source>
        <dbReference type="Pfam" id="PF00501"/>
    </source>
</evidence>
<dbReference type="Gene3D" id="3.40.50.12780">
    <property type="entry name" value="N-terminal domain of ligase-like"/>
    <property type="match status" value="1"/>
</dbReference>
<dbReference type="Pfam" id="PF00501">
    <property type="entry name" value="AMP-binding"/>
    <property type="match status" value="1"/>
</dbReference>
<name>A0ABY7YNJ8_9HYPH</name>
<evidence type="ECO:0000313" key="3">
    <source>
        <dbReference type="Proteomes" id="UP001220530"/>
    </source>
</evidence>
<sequence length="141" mass="15164">MNPFDDLSESRLARLNLRRQGDDLAIVWPADTNIYHLTLGRHLGTGARDLAAVTFEAADGTVTRQSFAEVERAASGLAARLRGLGYGRGDLVVIHTGQHPDTAVAHMAVCKARRHGGHAIPALWSRHTGACRGGLRCQGSF</sequence>
<proteinExistence type="predicted"/>
<dbReference type="SUPFAM" id="SSF56801">
    <property type="entry name" value="Acetyl-CoA synthetase-like"/>
    <property type="match status" value="1"/>
</dbReference>
<protein>
    <recommendedName>
        <fullName evidence="1">AMP-dependent synthetase/ligase domain-containing protein</fullName>
    </recommendedName>
</protein>
<dbReference type="Proteomes" id="UP001220530">
    <property type="component" value="Chromosome"/>
</dbReference>
<dbReference type="RefSeq" id="WP_282219288.1">
    <property type="nucleotide sequence ID" value="NZ_CP118246.1"/>
</dbReference>
<gene>
    <name evidence="2" type="ORF">PSQ19_01265</name>
</gene>
<keyword evidence="3" id="KW-1185">Reference proteome</keyword>
<evidence type="ECO:0000313" key="2">
    <source>
        <dbReference type="EMBL" id="WDR02886.1"/>
    </source>
</evidence>
<accession>A0ABY7YNJ8</accession>
<dbReference type="EMBL" id="CP118246">
    <property type="protein sequence ID" value="WDR02886.1"/>
    <property type="molecule type" value="Genomic_DNA"/>
</dbReference>
<organism evidence="2 3">
    <name type="scientific">Devosia algicola</name>
    <dbReference type="NCBI Taxonomy" id="3026418"/>
    <lineage>
        <taxon>Bacteria</taxon>
        <taxon>Pseudomonadati</taxon>
        <taxon>Pseudomonadota</taxon>
        <taxon>Alphaproteobacteria</taxon>
        <taxon>Hyphomicrobiales</taxon>
        <taxon>Devosiaceae</taxon>
        <taxon>Devosia</taxon>
    </lineage>
</organism>
<reference evidence="2 3" key="1">
    <citation type="submission" date="2023-02" db="EMBL/GenBank/DDBJ databases">
        <title>Devosia algicola sp. nov., isolated from the phycosphere of marine algae.</title>
        <authorList>
            <person name="Kim J.M."/>
            <person name="Lee J.K."/>
            <person name="Choi B.J."/>
            <person name="Bayburt H."/>
            <person name="Jeon C.O."/>
        </authorList>
    </citation>
    <scope>NUCLEOTIDE SEQUENCE [LARGE SCALE GENOMIC DNA]</scope>
    <source>
        <strain evidence="2 3">G20-9</strain>
    </source>
</reference>
<dbReference type="InterPro" id="IPR000873">
    <property type="entry name" value="AMP-dep_synth/lig_dom"/>
</dbReference>
<dbReference type="InterPro" id="IPR042099">
    <property type="entry name" value="ANL_N_sf"/>
</dbReference>